<name>A0A7Y8H0T1_9BURK</name>
<proteinExistence type="predicted"/>
<feature type="chain" id="PRO_5030631222" description="Lipoprotein SmpA/OmlA domain-containing protein" evidence="1">
    <location>
        <begin position="26"/>
        <end position="99"/>
    </location>
</feature>
<dbReference type="Proteomes" id="UP000545507">
    <property type="component" value="Unassembled WGS sequence"/>
</dbReference>
<evidence type="ECO:0000313" key="3">
    <source>
        <dbReference type="Proteomes" id="UP000545507"/>
    </source>
</evidence>
<comment type="caution">
    <text evidence="2">The sequence shown here is derived from an EMBL/GenBank/DDBJ whole genome shotgun (WGS) entry which is preliminary data.</text>
</comment>
<evidence type="ECO:0008006" key="4">
    <source>
        <dbReference type="Google" id="ProtNLM"/>
    </source>
</evidence>
<sequence length="99" mass="10908">MHRVTHPTLAPLAAALLLASASTLAADAGERKFIRKGMGEGEVVLKIGQPDHEALLRAVRGQPEEKTWTYFPNARDPQTLTIVRFHAGRVAEVERKIAR</sequence>
<evidence type="ECO:0000256" key="1">
    <source>
        <dbReference type="SAM" id="SignalP"/>
    </source>
</evidence>
<keyword evidence="3" id="KW-1185">Reference proteome</keyword>
<evidence type="ECO:0000313" key="2">
    <source>
        <dbReference type="EMBL" id="NWF48411.1"/>
    </source>
</evidence>
<dbReference type="EMBL" id="VYGV01000027">
    <property type="protein sequence ID" value="NWF48411.1"/>
    <property type="molecule type" value="Genomic_DNA"/>
</dbReference>
<gene>
    <name evidence="2" type="ORF">F3K02_24605</name>
</gene>
<dbReference type="AlphaFoldDB" id="A0A7Y8H0T1"/>
<feature type="signal peptide" evidence="1">
    <location>
        <begin position="1"/>
        <end position="25"/>
    </location>
</feature>
<protein>
    <recommendedName>
        <fullName evidence="4">Lipoprotein SmpA/OmlA domain-containing protein</fullName>
    </recommendedName>
</protein>
<keyword evidence="1" id="KW-0732">Signal</keyword>
<reference evidence="2 3" key="1">
    <citation type="submission" date="2019-09" db="EMBL/GenBank/DDBJ databases">
        <title>Hydrogenophaga aromatica sp. nov., isolated from a para-xylene-degrading enrichment culture.</title>
        <authorList>
            <person name="Tancsics A."/>
            <person name="Banerjee S."/>
        </authorList>
    </citation>
    <scope>NUCLEOTIDE SEQUENCE [LARGE SCALE GENOMIC DNA]</scope>
    <source>
        <strain evidence="2 3">D2P1</strain>
    </source>
</reference>
<accession>A0A7Y8H0T1</accession>
<organism evidence="2 3">
    <name type="scientific">Hydrogenophaga aromaticivorans</name>
    <dbReference type="NCBI Taxonomy" id="2610898"/>
    <lineage>
        <taxon>Bacteria</taxon>
        <taxon>Pseudomonadati</taxon>
        <taxon>Pseudomonadota</taxon>
        <taxon>Betaproteobacteria</taxon>
        <taxon>Burkholderiales</taxon>
        <taxon>Comamonadaceae</taxon>
        <taxon>Hydrogenophaga</taxon>
    </lineage>
</organism>
<dbReference type="RefSeq" id="WP_218179577.1">
    <property type="nucleotide sequence ID" value="NZ_VYGV01000027.1"/>
</dbReference>